<dbReference type="InterPro" id="IPR029044">
    <property type="entry name" value="Nucleotide-diphossugar_trans"/>
</dbReference>
<gene>
    <name evidence="1" type="ORF">BBAD15_g11227</name>
</gene>
<reference evidence="1 2" key="1">
    <citation type="submission" date="2012-10" db="EMBL/GenBank/DDBJ databases">
        <title>Genome sequencing and analysis of entomopathogenic fungi Beauveria bassiana D1-5.</title>
        <authorList>
            <person name="Li Q."/>
            <person name="Wang L."/>
            <person name="Zhang Z."/>
            <person name="Wang Q."/>
            <person name="Ren J."/>
            <person name="Wang M."/>
            <person name="Xu W."/>
            <person name="Wang J."/>
            <person name="Lu Y."/>
            <person name="Du Q."/>
            <person name="Sun Z."/>
        </authorList>
    </citation>
    <scope>NUCLEOTIDE SEQUENCE [LARGE SCALE GENOMIC DNA]</scope>
    <source>
        <strain evidence="1 2">D1-5</strain>
    </source>
</reference>
<dbReference type="EMBL" id="ANFO01001208">
    <property type="protein sequence ID" value="KGQ03527.1"/>
    <property type="molecule type" value="Genomic_DNA"/>
</dbReference>
<organism evidence="1 2">
    <name type="scientific">Beauveria bassiana D1-5</name>
    <dbReference type="NCBI Taxonomy" id="1245745"/>
    <lineage>
        <taxon>Eukaryota</taxon>
        <taxon>Fungi</taxon>
        <taxon>Dikarya</taxon>
        <taxon>Ascomycota</taxon>
        <taxon>Pezizomycotina</taxon>
        <taxon>Sordariomycetes</taxon>
        <taxon>Hypocreomycetidae</taxon>
        <taxon>Hypocreales</taxon>
        <taxon>Cordycipitaceae</taxon>
        <taxon>Beauveria</taxon>
    </lineage>
</organism>
<dbReference type="InterPro" id="IPR050587">
    <property type="entry name" value="GNT1/Glycosyltrans_8"/>
</dbReference>
<keyword evidence="1" id="KW-0808">Transferase</keyword>
<dbReference type="PANTHER" id="PTHR11183">
    <property type="entry name" value="GLYCOGENIN SUBFAMILY MEMBER"/>
    <property type="match status" value="1"/>
</dbReference>
<dbReference type="Gene3D" id="3.90.550.10">
    <property type="entry name" value="Spore Coat Polysaccharide Biosynthesis Protein SpsA, Chain A"/>
    <property type="match status" value="1"/>
</dbReference>
<name>A0A0A2VAY8_BEABA</name>
<dbReference type="HOGENOM" id="CLU_034860_3_0_1"/>
<comment type="caution">
    <text evidence="1">The sequence shown here is derived from an EMBL/GenBank/DDBJ whole genome shotgun (WGS) entry which is preliminary data.</text>
</comment>
<protein>
    <submittedName>
        <fullName evidence="1">Glucose N-acetyltransferase 1</fullName>
    </submittedName>
</protein>
<dbReference type="AlphaFoldDB" id="A0A0A2VAY8"/>
<dbReference type="SUPFAM" id="SSF53448">
    <property type="entry name" value="Nucleotide-diphospho-sugar transferases"/>
    <property type="match status" value="1"/>
</dbReference>
<evidence type="ECO:0000313" key="1">
    <source>
        <dbReference type="EMBL" id="KGQ03527.1"/>
    </source>
</evidence>
<dbReference type="STRING" id="1245745.A0A0A2VAY8"/>
<accession>A0A0A2VAY8</accession>
<proteinExistence type="predicted"/>
<dbReference type="GO" id="GO:0016740">
    <property type="term" value="F:transferase activity"/>
    <property type="evidence" value="ECO:0007669"/>
    <property type="project" value="UniProtKB-KW"/>
</dbReference>
<dbReference type="Proteomes" id="UP000030106">
    <property type="component" value="Unassembled WGS sequence"/>
</dbReference>
<sequence>MNSWLKKISRIILAVCMTCLLLNYRHDLVIWRRAELPSAITNAIVFYVTQDIYACSALVNIYTLQQVVGSQARIIVMVSKDVSTNLIQRLREKQVTLVRKEPPPLPSDSISYYQGCLLKLVVFGLHEIDPSVERALVLDSDQLVLRNLDSVFETSFKDITAAPAYWIDNQTLSSTCMLIEPSLALWGKVRQALETIRPGQYDMDIINEQFGGQASQLSGSYSTLNSHWEDHNIPKWFEVSESSESVAKFTLHQKLHHLYLQSHVIHFTAVGKPWMYDAEQLQRLRPDAHPLLLTQWVKWRAIAMRECPAGLVDHV</sequence>
<evidence type="ECO:0000313" key="2">
    <source>
        <dbReference type="Proteomes" id="UP000030106"/>
    </source>
</evidence>